<protein>
    <submittedName>
        <fullName evidence="4">Glycine zipper 2TM domain-containing protein</fullName>
    </submittedName>
</protein>
<dbReference type="Pfam" id="PF05433">
    <property type="entry name" value="Rick_17kDa_Anti"/>
    <property type="match status" value="1"/>
</dbReference>
<proteinExistence type="predicted"/>
<reference evidence="4 5" key="1">
    <citation type="submission" date="2020-12" db="EMBL/GenBank/DDBJ databases">
        <authorList>
            <person name="Shan Y."/>
        </authorList>
    </citation>
    <scope>NUCLEOTIDE SEQUENCE [LARGE SCALE GENOMIC DNA]</scope>
    <source>
        <strain evidence="5">csc3.9</strain>
    </source>
</reference>
<evidence type="ECO:0000256" key="1">
    <source>
        <dbReference type="ARBA" id="ARBA00004370"/>
    </source>
</evidence>
<evidence type="ECO:0000313" key="5">
    <source>
        <dbReference type="Proteomes" id="UP000596063"/>
    </source>
</evidence>
<keyword evidence="2" id="KW-0472">Membrane</keyword>
<gene>
    <name evidence="4" type="ORF">I6N98_17810</name>
</gene>
<organism evidence="4 5">
    <name type="scientific">Spongiibacter nanhainus</name>
    <dbReference type="NCBI Taxonomy" id="2794344"/>
    <lineage>
        <taxon>Bacteria</taxon>
        <taxon>Pseudomonadati</taxon>
        <taxon>Pseudomonadota</taxon>
        <taxon>Gammaproteobacteria</taxon>
        <taxon>Cellvibrionales</taxon>
        <taxon>Spongiibacteraceae</taxon>
        <taxon>Spongiibacter</taxon>
    </lineage>
</organism>
<dbReference type="AlphaFoldDB" id="A0A7T4R0P3"/>
<dbReference type="NCBIfam" id="NF008437">
    <property type="entry name" value="PRK11280.1"/>
    <property type="match status" value="1"/>
</dbReference>
<feature type="domain" description="Glycine zipper 2TM" evidence="3">
    <location>
        <begin position="73"/>
        <end position="112"/>
    </location>
</feature>
<evidence type="ECO:0000313" key="4">
    <source>
        <dbReference type="EMBL" id="QQD18169.1"/>
    </source>
</evidence>
<dbReference type="RefSeq" id="WP_198569667.1">
    <property type="nucleotide sequence ID" value="NZ_CP066167.1"/>
</dbReference>
<dbReference type="GO" id="GO:0019867">
    <property type="term" value="C:outer membrane"/>
    <property type="evidence" value="ECO:0007669"/>
    <property type="project" value="InterPro"/>
</dbReference>
<dbReference type="PANTHER" id="PTHR35603:SF2">
    <property type="entry name" value="OUTER MEMBRANE LIPOPROTEIN"/>
    <property type="match status" value="1"/>
</dbReference>
<comment type="subcellular location">
    <subcellularLocation>
        <location evidence="1">Membrane</location>
    </subcellularLocation>
</comment>
<sequence>MSKAMLVGGIAAGIGLTAAGAYSGYQVIGSEPAYAEVVSSEAITETYYTERQECRDEVVERQAAVKDGNQITGTAIGAVIGGVIGNQVGGGNGKKLATVAGAVAGGYAGKKVQQQQQANNTVSSVEQRCQTLQDPQQRVTGYRVSYRIGDETGTVIMAEQPDDRIPVKDGELVLASASSEQYSEQ</sequence>
<name>A0A7T4R0P3_9GAMM</name>
<accession>A0A7T4R0P3</accession>
<dbReference type="EMBL" id="CP066167">
    <property type="protein sequence ID" value="QQD18169.1"/>
    <property type="molecule type" value="Genomic_DNA"/>
</dbReference>
<dbReference type="InterPro" id="IPR051407">
    <property type="entry name" value="Bact_OM_lipoprot/Surf_antigen"/>
</dbReference>
<dbReference type="PANTHER" id="PTHR35603">
    <property type="match status" value="1"/>
</dbReference>
<evidence type="ECO:0000256" key="2">
    <source>
        <dbReference type="ARBA" id="ARBA00023136"/>
    </source>
</evidence>
<dbReference type="InterPro" id="IPR008816">
    <property type="entry name" value="Gly_zipper_2TM_dom"/>
</dbReference>
<keyword evidence="5" id="KW-1185">Reference proteome</keyword>
<dbReference type="Proteomes" id="UP000596063">
    <property type="component" value="Chromosome"/>
</dbReference>
<evidence type="ECO:0000259" key="3">
    <source>
        <dbReference type="Pfam" id="PF05433"/>
    </source>
</evidence>
<dbReference type="KEGG" id="snan:I6N98_17810"/>